<dbReference type="AlphaFoldDB" id="A0A1G6EPB3"/>
<organism evidence="1 2">
    <name type="scientific">Bauldia litoralis</name>
    <dbReference type="NCBI Taxonomy" id="665467"/>
    <lineage>
        <taxon>Bacteria</taxon>
        <taxon>Pseudomonadati</taxon>
        <taxon>Pseudomonadota</taxon>
        <taxon>Alphaproteobacteria</taxon>
        <taxon>Hyphomicrobiales</taxon>
        <taxon>Kaistiaceae</taxon>
        <taxon>Bauldia</taxon>
    </lineage>
</organism>
<evidence type="ECO:0000313" key="1">
    <source>
        <dbReference type="EMBL" id="SDB59122.1"/>
    </source>
</evidence>
<reference evidence="1 2" key="1">
    <citation type="submission" date="2016-10" db="EMBL/GenBank/DDBJ databases">
        <authorList>
            <person name="de Groot N.N."/>
        </authorList>
    </citation>
    <scope>NUCLEOTIDE SEQUENCE [LARGE SCALE GENOMIC DNA]</scope>
    <source>
        <strain evidence="1 2">ATCC 35022</strain>
    </source>
</reference>
<evidence type="ECO:0000313" key="2">
    <source>
        <dbReference type="Proteomes" id="UP000199071"/>
    </source>
</evidence>
<name>A0A1G6EPB3_9HYPH</name>
<dbReference type="RefSeq" id="WP_090881331.1">
    <property type="nucleotide sequence ID" value="NZ_FMXQ01000020.1"/>
</dbReference>
<dbReference type="EMBL" id="FMXQ01000020">
    <property type="protein sequence ID" value="SDB59122.1"/>
    <property type="molecule type" value="Genomic_DNA"/>
</dbReference>
<protein>
    <submittedName>
        <fullName evidence="1">Uncharacterized protein</fullName>
    </submittedName>
</protein>
<proteinExistence type="predicted"/>
<sequence>MTESLTLSPGLRDFAERLRVAAMALELEVEERPELVRSTFNGGSTKSTMLSPTDLPAESHAIRINRFNVVLGILPDVPAMEAVLETLRRCRNQCVVARSFLGTNETLDLQLMLLGPRASERQEAWRAMALMVERDDRVARKLAWLRPEDPRRDEESFADFLKRTFLARPWVHAEGQFEDAALDELDRTGATAPGLPRTTAQEWERIALDEQKSPDDIVAALVKAWKRRGQA</sequence>
<accession>A0A1G6EPB3</accession>
<keyword evidence="2" id="KW-1185">Reference proteome</keyword>
<dbReference type="InterPro" id="IPR046905">
    <property type="entry name" value="ABC-3C_MC1"/>
</dbReference>
<dbReference type="Pfam" id="PF20289">
    <property type="entry name" value="MComp1"/>
    <property type="match status" value="1"/>
</dbReference>
<gene>
    <name evidence="1" type="ORF">SAMN02982931_04769</name>
</gene>
<dbReference type="STRING" id="665467.SAMN02982931_04769"/>
<dbReference type="OrthoDB" id="7061192at2"/>
<dbReference type="Proteomes" id="UP000199071">
    <property type="component" value="Unassembled WGS sequence"/>
</dbReference>